<feature type="region of interest" description="Disordered" evidence="1">
    <location>
        <begin position="196"/>
        <end position="220"/>
    </location>
</feature>
<gene>
    <name evidence="2" type="ORF">Acr_00g0050650</name>
</gene>
<dbReference type="EMBL" id="BJWL01000274">
    <property type="protein sequence ID" value="GFS37208.1"/>
    <property type="molecule type" value="Genomic_DNA"/>
</dbReference>
<evidence type="ECO:0000313" key="2">
    <source>
        <dbReference type="EMBL" id="GFS37208.1"/>
    </source>
</evidence>
<evidence type="ECO:0000256" key="1">
    <source>
        <dbReference type="SAM" id="MobiDB-lite"/>
    </source>
</evidence>
<reference evidence="3" key="1">
    <citation type="submission" date="2019-07" db="EMBL/GenBank/DDBJ databases">
        <title>De Novo Assembly of kiwifruit Actinidia rufa.</title>
        <authorList>
            <person name="Sugita-Konishi S."/>
            <person name="Sato K."/>
            <person name="Mori E."/>
            <person name="Abe Y."/>
            <person name="Kisaki G."/>
            <person name="Hamano K."/>
            <person name="Suezawa K."/>
            <person name="Otani M."/>
            <person name="Fukuda T."/>
            <person name="Manabe T."/>
            <person name="Gomi K."/>
            <person name="Tabuchi M."/>
            <person name="Akimitsu K."/>
            <person name="Kataoka I."/>
        </authorList>
    </citation>
    <scope>NUCLEOTIDE SEQUENCE [LARGE SCALE GENOMIC DNA]</scope>
    <source>
        <strain evidence="3">cv. Fuchu</strain>
    </source>
</reference>
<protein>
    <submittedName>
        <fullName evidence="2">Uncharacterized protein</fullName>
    </submittedName>
</protein>
<organism evidence="2 3">
    <name type="scientific">Actinidia rufa</name>
    <dbReference type="NCBI Taxonomy" id="165716"/>
    <lineage>
        <taxon>Eukaryota</taxon>
        <taxon>Viridiplantae</taxon>
        <taxon>Streptophyta</taxon>
        <taxon>Embryophyta</taxon>
        <taxon>Tracheophyta</taxon>
        <taxon>Spermatophyta</taxon>
        <taxon>Magnoliopsida</taxon>
        <taxon>eudicotyledons</taxon>
        <taxon>Gunneridae</taxon>
        <taxon>Pentapetalae</taxon>
        <taxon>asterids</taxon>
        <taxon>Ericales</taxon>
        <taxon>Actinidiaceae</taxon>
        <taxon>Actinidia</taxon>
    </lineage>
</organism>
<evidence type="ECO:0000313" key="3">
    <source>
        <dbReference type="Proteomes" id="UP000585474"/>
    </source>
</evidence>
<dbReference type="Proteomes" id="UP000585474">
    <property type="component" value="Unassembled WGS sequence"/>
</dbReference>
<feature type="compositionally biased region" description="Basic residues" evidence="1">
    <location>
        <begin position="204"/>
        <end position="216"/>
    </location>
</feature>
<dbReference type="OrthoDB" id="1740536at2759"/>
<accession>A0A7J0DMJ7</accession>
<keyword evidence="3" id="KW-1185">Reference proteome</keyword>
<feature type="compositionally biased region" description="Basic and acidic residues" evidence="1">
    <location>
        <begin position="118"/>
        <end position="168"/>
    </location>
</feature>
<feature type="region of interest" description="Disordered" evidence="1">
    <location>
        <begin position="118"/>
        <end position="171"/>
    </location>
</feature>
<sequence>MSTSQRIRDLDACLDAINTGGDKLNHHSRKGIRQKNSSHLSIVYPKEMERLKDYVKRFNQAVLEVEDLSDKVVIMTMMEGLRSGPLFDSLSKNVPETLSTLQNKADKYIAAEELAEAKCRRQGKDDSKRKEPDSRQSEYKDKVRNKRPNRDSKQTNERHLHTPPRRPELILPPLNAPIAQVITEIKHEKFVKWPQKIKTDPQKRNRNKKRHARRSNTRADEEVYNLSSIVDIPPPSPLAMTILEVCTSPTTMP</sequence>
<comment type="caution">
    <text evidence="2">The sequence shown here is derived from an EMBL/GenBank/DDBJ whole genome shotgun (WGS) entry which is preliminary data.</text>
</comment>
<name>A0A7J0DMJ7_9ERIC</name>
<proteinExistence type="predicted"/>
<dbReference type="AlphaFoldDB" id="A0A7J0DMJ7"/>